<dbReference type="SUPFAM" id="SSF53254">
    <property type="entry name" value="Phosphoglycerate mutase-like"/>
    <property type="match status" value="1"/>
</dbReference>
<organism evidence="1 2">
    <name type="scientific">Plakobranchus ocellatus</name>
    <dbReference type="NCBI Taxonomy" id="259542"/>
    <lineage>
        <taxon>Eukaryota</taxon>
        <taxon>Metazoa</taxon>
        <taxon>Spiralia</taxon>
        <taxon>Lophotrochozoa</taxon>
        <taxon>Mollusca</taxon>
        <taxon>Gastropoda</taxon>
        <taxon>Heterobranchia</taxon>
        <taxon>Euthyneura</taxon>
        <taxon>Panpulmonata</taxon>
        <taxon>Sacoglossa</taxon>
        <taxon>Placobranchoidea</taxon>
        <taxon>Plakobranchidae</taxon>
        <taxon>Plakobranchus</taxon>
    </lineage>
</organism>
<comment type="caution">
    <text evidence="1">The sequence shown here is derived from an EMBL/GenBank/DDBJ whole genome shotgun (WGS) entry which is preliminary data.</text>
</comment>
<gene>
    <name evidence="1" type="ORF">PoB_006825600</name>
</gene>
<reference evidence="1 2" key="1">
    <citation type="journal article" date="2021" name="Elife">
        <title>Chloroplast acquisition without the gene transfer in kleptoplastic sea slugs, Plakobranchus ocellatus.</title>
        <authorList>
            <person name="Maeda T."/>
            <person name="Takahashi S."/>
            <person name="Yoshida T."/>
            <person name="Shimamura S."/>
            <person name="Takaki Y."/>
            <person name="Nagai Y."/>
            <person name="Toyoda A."/>
            <person name="Suzuki Y."/>
            <person name="Arimoto A."/>
            <person name="Ishii H."/>
            <person name="Satoh N."/>
            <person name="Nishiyama T."/>
            <person name="Hasebe M."/>
            <person name="Maruyama T."/>
            <person name="Minagawa J."/>
            <person name="Obokata J."/>
            <person name="Shigenobu S."/>
        </authorList>
    </citation>
    <scope>NUCLEOTIDE SEQUENCE [LARGE SCALE GENOMIC DNA]</scope>
</reference>
<dbReference type="InterPro" id="IPR029033">
    <property type="entry name" value="His_PPase_superfam"/>
</dbReference>
<name>A0AAV4DCF3_9GAST</name>
<evidence type="ECO:0000313" key="1">
    <source>
        <dbReference type="EMBL" id="GFO41751.1"/>
    </source>
</evidence>
<accession>A0AAV4DCF3</accession>
<dbReference type="Gene3D" id="3.40.50.1240">
    <property type="entry name" value="Phosphoglycerate mutase-like"/>
    <property type="match status" value="1"/>
</dbReference>
<dbReference type="AlphaFoldDB" id="A0AAV4DCF3"/>
<protein>
    <submittedName>
        <fullName evidence="1">Uncharacterized protein</fullName>
    </submittedName>
</protein>
<keyword evidence="2" id="KW-1185">Reference proteome</keyword>
<evidence type="ECO:0000313" key="2">
    <source>
        <dbReference type="Proteomes" id="UP000735302"/>
    </source>
</evidence>
<dbReference type="Proteomes" id="UP000735302">
    <property type="component" value="Unassembled WGS sequence"/>
</dbReference>
<dbReference type="EMBL" id="BLXT01007710">
    <property type="protein sequence ID" value="GFO41751.1"/>
    <property type="molecule type" value="Genomic_DNA"/>
</dbReference>
<sequence length="223" mass="25840">MSSNIKRTVQSAQSVVAGLYSKEQLNDYATICGPVKIYIPDPNYNLLIPDTEDCDVLKKNNISTLVHTDRLPGFKDQRLEVEAHIMKFREKLLEAVAEVQARIDSMLDFYKNEGARTHVLEINRHRQHYQYDPILQPLYEERGRAIAKVERFWASVVSFKTSSDMRFQVLIFAADFWRLWRLFNSGRGKFAIVTVNSLCVLKSVFKQNLNWIYTVCVCLSTPL</sequence>
<proteinExistence type="predicted"/>